<feature type="compositionally biased region" description="Basic and acidic residues" evidence="9">
    <location>
        <begin position="434"/>
        <end position="453"/>
    </location>
</feature>
<dbReference type="PROSITE" id="PS50006">
    <property type="entry name" value="FHA_DOMAIN"/>
    <property type="match status" value="1"/>
</dbReference>
<dbReference type="GO" id="GO:0007095">
    <property type="term" value="P:mitotic G2 DNA damage checkpoint signaling"/>
    <property type="evidence" value="ECO:0007669"/>
    <property type="project" value="InterPro"/>
</dbReference>
<evidence type="ECO:0000256" key="3">
    <source>
        <dbReference type="ARBA" id="ARBA00022454"/>
    </source>
</evidence>
<sequence>MLLLVGSGRALGTLWWLKPNTPLTVGRKGAPLLIDNDHSVSRKHATVTVDSEDMSDISVLDNGSKFGVHINGRRCTAHSECRLSVGDKVTFGGQESTFELRHSPAAFCLANMRSDMVELTDSIHANAKALGIPIVNDIERCTHVLVPKLEVTSKLVRALVFGRWIASPDYLSQLDALPATVKIEDPTVARVGEFIRNLEFLPIPQTPEVPADSPVDLGDVRWLPDDRRQLLFTGNTFAFSDTAQCDKYRSLIVASGGTCTMLPGCEERHELKRHTKHDLESQAKAAADRMLALDKNTSDRARTRPKTASIYLILPSTLPGNDIADTGFDATAFVMRVARLLGIKPISESELGLAVLFIPCDEHSNPSINSWAARNTDSASHDKLTDPVALNVSTSTKDSSIKSESTSQKDGQEGRRKRARISSFWESAVSSSALEEKPLKDISDPEPHTEANRISDSVSTETKERDVQLDQKVTSTRRRRRGSDFWSSALNDSAPSDPPSCAQDSGYAAEAHAGNLTASPNNEDHVGGVFKEETLSNGQIPQVETAASPGAEAPEHSNNGENQEHKLISAVAVQVVALVKPKMSADPHVTAGHFGPNFKRFKKTIHTYQRD</sequence>
<feature type="region of interest" description="Disordered" evidence="9">
    <location>
        <begin position="378"/>
        <end position="420"/>
    </location>
</feature>
<dbReference type="GO" id="GO:0030870">
    <property type="term" value="C:Mre11 complex"/>
    <property type="evidence" value="ECO:0007669"/>
    <property type="project" value="InterPro"/>
</dbReference>
<dbReference type="InterPro" id="IPR032429">
    <property type="entry name" value="Nibrin_BRCT2"/>
</dbReference>
<keyword evidence="6" id="KW-0539">Nucleus</keyword>
<dbReference type="GO" id="GO:0000724">
    <property type="term" value="P:double-strand break repair via homologous recombination"/>
    <property type="evidence" value="ECO:0007669"/>
    <property type="project" value="TreeGrafter"/>
</dbReference>
<dbReference type="InterPro" id="IPR040227">
    <property type="entry name" value="Nibrin-rel"/>
</dbReference>
<dbReference type="InterPro" id="IPR043014">
    <property type="entry name" value="Nibrin_BRCT2_sf"/>
</dbReference>
<evidence type="ECO:0000259" key="10">
    <source>
        <dbReference type="PROSITE" id="PS50006"/>
    </source>
</evidence>
<dbReference type="GO" id="GO:0005694">
    <property type="term" value="C:chromosome"/>
    <property type="evidence" value="ECO:0007669"/>
    <property type="project" value="UniProtKB-SubCell"/>
</dbReference>
<evidence type="ECO:0000313" key="11">
    <source>
        <dbReference type="EMBL" id="KAJ2808710.1"/>
    </source>
</evidence>
<keyword evidence="12" id="KW-1185">Reference proteome</keyword>
<feature type="domain" description="FHA" evidence="10">
    <location>
        <begin position="23"/>
        <end position="75"/>
    </location>
</feature>
<dbReference type="Pfam" id="PF16508">
    <property type="entry name" value="NIBRIN_BRCT_II"/>
    <property type="match status" value="1"/>
</dbReference>
<dbReference type="EMBL" id="JANBUO010000028">
    <property type="protein sequence ID" value="KAJ2808710.1"/>
    <property type="molecule type" value="Genomic_DNA"/>
</dbReference>
<dbReference type="SUPFAM" id="SSF49879">
    <property type="entry name" value="SMAD/FHA domain"/>
    <property type="match status" value="1"/>
</dbReference>
<proteinExistence type="inferred from homology"/>
<dbReference type="Gene3D" id="2.60.200.20">
    <property type="match status" value="1"/>
</dbReference>
<keyword evidence="5" id="KW-0234">DNA repair</keyword>
<feature type="region of interest" description="Disordered" evidence="9">
    <location>
        <begin position="434"/>
        <end position="507"/>
    </location>
</feature>
<dbReference type="Proteomes" id="UP001140094">
    <property type="component" value="Unassembled WGS sequence"/>
</dbReference>
<dbReference type="InterPro" id="IPR008984">
    <property type="entry name" value="SMAD_FHA_dom_sf"/>
</dbReference>
<dbReference type="Gene3D" id="3.40.50.10980">
    <property type="entry name" value="Nibrin, BRCT2 domain"/>
    <property type="match status" value="1"/>
</dbReference>
<dbReference type="Pfam" id="PF00498">
    <property type="entry name" value="FHA"/>
    <property type="match status" value="1"/>
</dbReference>
<evidence type="ECO:0000256" key="1">
    <source>
        <dbReference type="ARBA" id="ARBA00004123"/>
    </source>
</evidence>
<comment type="caution">
    <text evidence="11">The sequence shown here is derived from an EMBL/GenBank/DDBJ whole genome shotgun (WGS) entry which is preliminary data.</text>
</comment>
<protein>
    <recommendedName>
        <fullName evidence="10">FHA domain-containing protein</fullName>
    </recommendedName>
</protein>
<evidence type="ECO:0000256" key="5">
    <source>
        <dbReference type="ARBA" id="ARBA00023204"/>
    </source>
</evidence>
<name>A0A9W8I4R2_9FUNG</name>
<evidence type="ECO:0000256" key="7">
    <source>
        <dbReference type="ARBA" id="ARBA00023306"/>
    </source>
</evidence>
<dbReference type="InterPro" id="IPR001357">
    <property type="entry name" value="BRCT_dom"/>
</dbReference>
<reference evidence="11" key="1">
    <citation type="submission" date="2022-07" db="EMBL/GenBank/DDBJ databases">
        <title>Phylogenomic reconstructions and comparative analyses of Kickxellomycotina fungi.</title>
        <authorList>
            <person name="Reynolds N.K."/>
            <person name="Stajich J.E."/>
            <person name="Barry K."/>
            <person name="Grigoriev I.V."/>
            <person name="Crous P."/>
            <person name="Smith M.E."/>
        </authorList>
    </citation>
    <scope>NUCLEOTIDE SEQUENCE</scope>
    <source>
        <strain evidence="11">NRRL 1565</strain>
    </source>
</reference>
<dbReference type="PANTHER" id="PTHR12162">
    <property type="entry name" value="NIBRIN-RELATED"/>
    <property type="match status" value="1"/>
</dbReference>
<dbReference type="Pfam" id="PF16770">
    <property type="entry name" value="RTT107_BRCT_5"/>
    <property type="match status" value="1"/>
</dbReference>
<comment type="similarity">
    <text evidence="8">Belongs to the Nibrin family.</text>
</comment>
<dbReference type="AlphaFoldDB" id="A0A9W8I4R2"/>
<keyword evidence="7" id="KW-0131">Cell cycle</keyword>
<evidence type="ECO:0000256" key="2">
    <source>
        <dbReference type="ARBA" id="ARBA00004286"/>
    </source>
</evidence>
<feature type="compositionally biased region" description="Polar residues" evidence="9">
    <location>
        <begin position="485"/>
        <end position="494"/>
    </location>
</feature>
<dbReference type="PANTHER" id="PTHR12162:SF0">
    <property type="entry name" value="NIBRIN"/>
    <property type="match status" value="1"/>
</dbReference>
<evidence type="ECO:0000256" key="4">
    <source>
        <dbReference type="ARBA" id="ARBA00022763"/>
    </source>
</evidence>
<dbReference type="InterPro" id="IPR036420">
    <property type="entry name" value="BRCT_dom_sf"/>
</dbReference>
<dbReference type="InterPro" id="IPR000253">
    <property type="entry name" value="FHA_dom"/>
</dbReference>
<evidence type="ECO:0000256" key="8">
    <source>
        <dbReference type="ARBA" id="ARBA00044757"/>
    </source>
</evidence>
<gene>
    <name evidence="11" type="ORF">H4R20_000686</name>
</gene>
<organism evidence="11 12">
    <name type="scientific">Coemansia guatemalensis</name>
    <dbReference type="NCBI Taxonomy" id="2761395"/>
    <lineage>
        <taxon>Eukaryota</taxon>
        <taxon>Fungi</taxon>
        <taxon>Fungi incertae sedis</taxon>
        <taxon>Zoopagomycota</taxon>
        <taxon>Kickxellomycotina</taxon>
        <taxon>Kickxellomycetes</taxon>
        <taxon>Kickxellales</taxon>
        <taxon>Kickxellaceae</taxon>
        <taxon>Coemansia</taxon>
    </lineage>
</organism>
<dbReference type="SUPFAM" id="SSF52113">
    <property type="entry name" value="BRCT domain"/>
    <property type="match status" value="1"/>
</dbReference>
<dbReference type="SMART" id="SM00240">
    <property type="entry name" value="FHA"/>
    <property type="match status" value="1"/>
</dbReference>
<evidence type="ECO:0000256" key="9">
    <source>
        <dbReference type="SAM" id="MobiDB-lite"/>
    </source>
</evidence>
<accession>A0A9W8I4R2</accession>
<keyword evidence="3" id="KW-0158">Chromosome</keyword>
<evidence type="ECO:0000256" key="6">
    <source>
        <dbReference type="ARBA" id="ARBA00023242"/>
    </source>
</evidence>
<dbReference type="Gene3D" id="3.40.50.10190">
    <property type="entry name" value="BRCT domain"/>
    <property type="match status" value="1"/>
</dbReference>
<evidence type="ECO:0000313" key="12">
    <source>
        <dbReference type="Proteomes" id="UP001140094"/>
    </source>
</evidence>
<comment type="subcellular location">
    <subcellularLocation>
        <location evidence="2">Chromosome</location>
    </subcellularLocation>
    <subcellularLocation>
        <location evidence="1">Nucleus</location>
    </subcellularLocation>
</comment>
<keyword evidence="4" id="KW-0227">DNA damage</keyword>
<dbReference type="OrthoDB" id="552194at2759"/>
<dbReference type="GO" id="GO:0003684">
    <property type="term" value="F:damaged DNA binding"/>
    <property type="evidence" value="ECO:0007669"/>
    <property type="project" value="TreeGrafter"/>
</dbReference>
<feature type="compositionally biased region" description="Polar residues" evidence="9">
    <location>
        <begin position="391"/>
        <end position="409"/>
    </location>
</feature>
<dbReference type="CDD" id="cd22667">
    <property type="entry name" value="FHA_NBN"/>
    <property type="match status" value="1"/>
</dbReference>